<sequence length="204" mass="22674">MARAAHTLTDTRATRSLGRDDGVFHLGRPGWLTGELFDGLLRESREQRAGAEKIREQHFAELGPVGCSLRESDELRNYVETNAGVSATASGKGNYRYYDIPHSHVVPHIDTDQFALNVIVMLEHDWVSERRSGLLLFPHGKDPVTVLLEVGEVILFYARRVIHARTPISDNNDERAVNLGIGFTPAGPVDAPEFWHPAEGWSPA</sequence>
<name>A0A841FNG0_9ACTN</name>
<dbReference type="EMBL" id="JACHGT010000018">
    <property type="protein sequence ID" value="MBB6038851.1"/>
    <property type="molecule type" value="Genomic_DNA"/>
</dbReference>
<comment type="caution">
    <text evidence="1">The sequence shown here is derived from an EMBL/GenBank/DDBJ whole genome shotgun (WGS) entry which is preliminary data.</text>
</comment>
<reference evidence="1 2" key="1">
    <citation type="submission" date="2020-08" db="EMBL/GenBank/DDBJ databases">
        <title>Genomic Encyclopedia of Type Strains, Phase IV (KMG-IV): sequencing the most valuable type-strain genomes for metagenomic binning, comparative biology and taxonomic classification.</title>
        <authorList>
            <person name="Goeker M."/>
        </authorList>
    </citation>
    <scope>NUCLEOTIDE SEQUENCE [LARGE SCALE GENOMIC DNA]</scope>
    <source>
        <strain evidence="1 2">YIM 65646</strain>
    </source>
</reference>
<dbReference type="Proteomes" id="UP000548476">
    <property type="component" value="Unassembled WGS sequence"/>
</dbReference>
<dbReference type="RefSeq" id="WP_184791705.1">
    <property type="nucleotide sequence ID" value="NZ_BONT01000060.1"/>
</dbReference>
<organism evidence="1 2">
    <name type="scientific">Phytomonospora endophytica</name>
    <dbReference type="NCBI Taxonomy" id="714109"/>
    <lineage>
        <taxon>Bacteria</taxon>
        <taxon>Bacillati</taxon>
        <taxon>Actinomycetota</taxon>
        <taxon>Actinomycetes</taxon>
        <taxon>Micromonosporales</taxon>
        <taxon>Micromonosporaceae</taxon>
        <taxon>Phytomonospora</taxon>
    </lineage>
</organism>
<keyword evidence="2" id="KW-1185">Reference proteome</keyword>
<gene>
    <name evidence="1" type="ORF">HNR73_006737</name>
</gene>
<protein>
    <recommendedName>
        <fullName evidence="3">Fe2OG dioxygenase domain-containing protein</fullName>
    </recommendedName>
</protein>
<evidence type="ECO:0000313" key="1">
    <source>
        <dbReference type="EMBL" id="MBB6038851.1"/>
    </source>
</evidence>
<evidence type="ECO:0008006" key="3">
    <source>
        <dbReference type="Google" id="ProtNLM"/>
    </source>
</evidence>
<accession>A0A841FNG0</accession>
<evidence type="ECO:0000313" key="2">
    <source>
        <dbReference type="Proteomes" id="UP000548476"/>
    </source>
</evidence>
<dbReference type="Gene3D" id="2.60.120.620">
    <property type="entry name" value="q2cbj1_9rhob like domain"/>
    <property type="match status" value="1"/>
</dbReference>
<proteinExistence type="predicted"/>
<dbReference type="AlphaFoldDB" id="A0A841FNG0"/>